<dbReference type="EMBL" id="JAAALK010000084">
    <property type="protein sequence ID" value="KAG8083723.1"/>
    <property type="molecule type" value="Genomic_DNA"/>
</dbReference>
<proteinExistence type="predicted"/>
<organism evidence="3 4">
    <name type="scientific">Zizania palustris</name>
    <name type="common">Northern wild rice</name>
    <dbReference type="NCBI Taxonomy" id="103762"/>
    <lineage>
        <taxon>Eukaryota</taxon>
        <taxon>Viridiplantae</taxon>
        <taxon>Streptophyta</taxon>
        <taxon>Embryophyta</taxon>
        <taxon>Tracheophyta</taxon>
        <taxon>Spermatophyta</taxon>
        <taxon>Magnoliopsida</taxon>
        <taxon>Liliopsida</taxon>
        <taxon>Poales</taxon>
        <taxon>Poaceae</taxon>
        <taxon>BOP clade</taxon>
        <taxon>Oryzoideae</taxon>
        <taxon>Oryzeae</taxon>
        <taxon>Zizaniinae</taxon>
        <taxon>Zizania</taxon>
    </lineage>
</organism>
<feature type="region of interest" description="Disordered" evidence="1">
    <location>
        <begin position="41"/>
        <end position="93"/>
    </location>
</feature>
<keyword evidence="4" id="KW-1185">Reference proteome</keyword>
<sequence length="93" mass="10326">MTIALIFWLHLMAMKTWFGSSSTHRQRLSVHTAALLDRPKHPIGHWSQDSRRWAPTCQSGASGRFPTNGPPHSVLQAGLGDRLPMSRPPCPTS</sequence>
<feature type="chain" id="PRO_5035215082" description="Secreted protein" evidence="2">
    <location>
        <begin position="19"/>
        <end position="93"/>
    </location>
</feature>
<comment type="caution">
    <text evidence="3">The sequence shown here is derived from an EMBL/GenBank/DDBJ whole genome shotgun (WGS) entry which is preliminary data.</text>
</comment>
<reference evidence="3" key="1">
    <citation type="journal article" date="2021" name="bioRxiv">
        <title>Whole Genome Assembly and Annotation of Northern Wild Rice, Zizania palustris L., Supports a Whole Genome Duplication in the Zizania Genus.</title>
        <authorList>
            <person name="Haas M."/>
            <person name="Kono T."/>
            <person name="Macchietto M."/>
            <person name="Millas R."/>
            <person name="McGilp L."/>
            <person name="Shao M."/>
            <person name="Duquette J."/>
            <person name="Hirsch C.N."/>
            <person name="Kimball J."/>
        </authorList>
    </citation>
    <scope>NUCLEOTIDE SEQUENCE</scope>
    <source>
        <tissue evidence="3">Fresh leaf tissue</tissue>
    </source>
</reference>
<dbReference type="AlphaFoldDB" id="A0A8J5THM5"/>
<reference evidence="3" key="2">
    <citation type="submission" date="2021-02" db="EMBL/GenBank/DDBJ databases">
        <authorList>
            <person name="Kimball J.A."/>
            <person name="Haas M.W."/>
            <person name="Macchietto M."/>
            <person name="Kono T."/>
            <person name="Duquette J."/>
            <person name="Shao M."/>
        </authorList>
    </citation>
    <scope>NUCLEOTIDE SEQUENCE</scope>
    <source>
        <tissue evidence="3">Fresh leaf tissue</tissue>
    </source>
</reference>
<feature type="signal peptide" evidence="2">
    <location>
        <begin position="1"/>
        <end position="18"/>
    </location>
</feature>
<evidence type="ECO:0000256" key="2">
    <source>
        <dbReference type="SAM" id="SignalP"/>
    </source>
</evidence>
<keyword evidence="2" id="KW-0732">Signal</keyword>
<evidence type="ECO:0000256" key="1">
    <source>
        <dbReference type="SAM" id="MobiDB-lite"/>
    </source>
</evidence>
<name>A0A8J5THM5_ZIZPA</name>
<accession>A0A8J5THM5</accession>
<evidence type="ECO:0000313" key="4">
    <source>
        <dbReference type="Proteomes" id="UP000729402"/>
    </source>
</evidence>
<protein>
    <recommendedName>
        <fullName evidence="5">Secreted protein</fullName>
    </recommendedName>
</protein>
<dbReference type="Proteomes" id="UP000729402">
    <property type="component" value="Unassembled WGS sequence"/>
</dbReference>
<evidence type="ECO:0000313" key="3">
    <source>
        <dbReference type="EMBL" id="KAG8083723.1"/>
    </source>
</evidence>
<evidence type="ECO:0008006" key="5">
    <source>
        <dbReference type="Google" id="ProtNLM"/>
    </source>
</evidence>
<gene>
    <name evidence="3" type="ORF">GUJ93_ZPchr0016g2560</name>
</gene>